<comment type="caution">
    <text evidence="1">The sequence shown here is derived from an EMBL/GenBank/DDBJ whole genome shotgun (WGS) entry which is preliminary data.</text>
</comment>
<accession>A0A1Y2D0G3</accession>
<gene>
    <name evidence="1" type="ORF">BCR33DRAFT_761751</name>
</gene>
<dbReference type="Proteomes" id="UP000193642">
    <property type="component" value="Unassembled WGS sequence"/>
</dbReference>
<dbReference type="EMBL" id="MCGO01000003">
    <property type="protein sequence ID" value="ORY52614.1"/>
    <property type="molecule type" value="Genomic_DNA"/>
</dbReference>
<proteinExistence type="predicted"/>
<keyword evidence="2" id="KW-1185">Reference proteome</keyword>
<dbReference type="OrthoDB" id="10283249at2759"/>
<sequence>MLRTLAVMQDYDSTYRSNLAFGLSCDADVSEARSGVSFFGKFMAFVGLKKPTPSRSKRLGLSVSFCAEAVKSDVENKKPQQSPTKVKGRPLELLEQYCDLMYGREMGTLRPGSNREKALDEFELKHFGGSKLSKAQTLRGLERWRAREDLSVTSDVYFSALEDVQRRSYSVRWGPADFNAIEYEMGWTEPRFRAFLERKLLDAAREKAIKEARERGDIFSIIV</sequence>
<evidence type="ECO:0000313" key="2">
    <source>
        <dbReference type="Proteomes" id="UP000193642"/>
    </source>
</evidence>
<name>A0A1Y2D0G3_9FUNG</name>
<protein>
    <submittedName>
        <fullName evidence="1">Uncharacterized protein</fullName>
    </submittedName>
</protein>
<organism evidence="1 2">
    <name type="scientific">Rhizoclosmatium globosum</name>
    <dbReference type="NCBI Taxonomy" id="329046"/>
    <lineage>
        <taxon>Eukaryota</taxon>
        <taxon>Fungi</taxon>
        <taxon>Fungi incertae sedis</taxon>
        <taxon>Chytridiomycota</taxon>
        <taxon>Chytridiomycota incertae sedis</taxon>
        <taxon>Chytridiomycetes</taxon>
        <taxon>Chytridiales</taxon>
        <taxon>Chytriomycetaceae</taxon>
        <taxon>Rhizoclosmatium</taxon>
    </lineage>
</organism>
<dbReference type="AlphaFoldDB" id="A0A1Y2D0G3"/>
<evidence type="ECO:0000313" key="1">
    <source>
        <dbReference type="EMBL" id="ORY52614.1"/>
    </source>
</evidence>
<reference evidence="1 2" key="1">
    <citation type="submission" date="2016-07" db="EMBL/GenBank/DDBJ databases">
        <title>Pervasive Adenine N6-methylation of Active Genes in Fungi.</title>
        <authorList>
            <consortium name="DOE Joint Genome Institute"/>
            <person name="Mondo S.J."/>
            <person name="Dannebaum R.O."/>
            <person name="Kuo R.C."/>
            <person name="Labutti K."/>
            <person name="Haridas S."/>
            <person name="Kuo A."/>
            <person name="Salamov A."/>
            <person name="Ahrendt S.R."/>
            <person name="Lipzen A."/>
            <person name="Sullivan W."/>
            <person name="Andreopoulos W.B."/>
            <person name="Clum A."/>
            <person name="Lindquist E."/>
            <person name="Daum C."/>
            <person name="Ramamoorthy G.K."/>
            <person name="Gryganskyi A."/>
            <person name="Culley D."/>
            <person name="Magnuson J.K."/>
            <person name="James T.Y."/>
            <person name="O'Malley M.A."/>
            <person name="Stajich J.E."/>
            <person name="Spatafora J.W."/>
            <person name="Visel A."/>
            <person name="Grigoriev I.V."/>
        </authorList>
    </citation>
    <scope>NUCLEOTIDE SEQUENCE [LARGE SCALE GENOMIC DNA]</scope>
    <source>
        <strain evidence="1 2">JEL800</strain>
    </source>
</reference>